<dbReference type="GO" id="GO:0003677">
    <property type="term" value="F:DNA binding"/>
    <property type="evidence" value="ECO:0007669"/>
    <property type="project" value="UniProtKB-KW"/>
</dbReference>
<name>A0A6L9JNK3_PHOLM</name>
<organism evidence="4 5">
    <name type="scientific">Photorhabdus laumondii subsp. laumondii</name>
    <name type="common">Photorhabdus luminescens subsp. laumondii</name>
    <dbReference type="NCBI Taxonomy" id="141679"/>
    <lineage>
        <taxon>Bacteria</taxon>
        <taxon>Pseudomonadati</taxon>
        <taxon>Pseudomonadota</taxon>
        <taxon>Gammaproteobacteria</taxon>
        <taxon>Enterobacterales</taxon>
        <taxon>Morganellaceae</taxon>
        <taxon>Photorhabdus</taxon>
    </lineage>
</organism>
<dbReference type="Gene3D" id="2.10.109.10">
    <property type="entry name" value="Umud Fragment, subunit A"/>
    <property type="match status" value="1"/>
</dbReference>
<dbReference type="PROSITE" id="PS50943">
    <property type="entry name" value="HTH_CROC1"/>
    <property type="match status" value="1"/>
</dbReference>
<evidence type="ECO:0000313" key="5">
    <source>
        <dbReference type="Proteomes" id="UP000479300"/>
    </source>
</evidence>
<dbReference type="InterPro" id="IPR036286">
    <property type="entry name" value="LexA/Signal_pep-like_sf"/>
</dbReference>
<dbReference type="RefSeq" id="WP_162107593.1">
    <property type="nucleotide sequence ID" value="NZ_CAWPHK010000023.1"/>
</dbReference>
<comment type="caution">
    <text evidence="4">The sequence shown here is derived from an EMBL/GenBank/DDBJ whole genome shotgun (WGS) entry which is preliminary data.</text>
</comment>
<dbReference type="InterPro" id="IPR010982">
    <property type="entry name" value="Lambda_DNA-bd_dom_sf"/>
</dbReference>
<dbReference type="AlphaFoldDB" id="A0A6L9JNK3"/>
<evidence type="ECO:0000256" key="2">
    <source>
        <dbReference type="ARBA" id="ARBA00023125"/>
    </source>
</evidence>
<dbReference type="InterPro" id="IPR001387">
    <property type="entry name" value="Cro/C1-type_HTH"/>
</dbReference>
<evidence type="ECO:0000313" key="4">
    <source>
        <dbReference type="EMBL" id="NDL39266.1"/>
    </source>
</evidence>
<evidence type="ECO:0000256" key="1">
    <source>
        <dbReference type="ARBA" id="ARBA00023015"/>
    </source>
</evidence>
<reference evidence="4 5" key="1">
    <citation type="submission" date="2019-12" db="EMBL/GenBank/DDBJ databases">
        <title>Engineering Photorhabdus to improve their lethality against agricultural pests.</title>
        <authorList>
            <person name="Machado R.A.R."/>
        </authorList>
    </citation>
    <scope>NUCLEOTIDE SEQUENCE [LARGE SCALE GENOMIC DNA]</scope>
    <source>
        <strain evidence="4 5">EN01</strain>
    </source>
</reference>
<keyword evidence="2" id="KW-0238">DNA-binding</keyword>
<dbReference type="PANTHER" id="PTHR40661">
    <property type="match status" value="1"/>
</dbReference>
<keyword evidence="1" id="KW-0805">Transcription regulation</keyword>
<evidence type="ECO:0000256" key="3">
    <source>
        <dbReference type="ARBA" id="ARBA00023163"/>
    </source>
</evidence>
<dbReference type="Pfam" id="PF00717">
    <property type="entry name" value="Peptidase_S24"/>
    <property type="match status" value="1"/>
</dbReference>
<dbReference type="Gene3D" id="1.10.260.40">
    <property type="entry name" value="lambda repressor-like DNA-binding domains"/>
    <property type="match status" value="1"/>
</dbReference>
<proteinExistence type="predicted"/>
<dbReference type="Pfam" id="PF01381">
    <property type="entry name" value="HTH_3"/>
    <property type="match status" value="1"/>
</dbReference>
<dbReference type="SUPFAM" id="SSF51306">
    <property type="entry name" value="LexA/Signal peptidase"/>
    <property type="match status" value="1"/>
</dbReference>
<dbReference type="SUPFAM" id="SSF47413">
    <property type="entry name" value="lambda repressor-like DNA-binding domains"/>
    <property type="match status" value="1"/>
</dbReference>
<dbReference type="SMART" id="SM00530">
    <property type="entry name" value="HTH_XRE"/>
    <property type="match status" value="1"/>
</dbReference>
<keyword evidence="3" id="KW-0804">Transcription</keyword>
<dbReference type="Proteomes" id="UP000479300">
    <property type="component" value="Unassembled WGS sequence"/>
</dbReference>
<dbReference type="CDD" id="cd06529">
    <property type="entry name" value="S24_LexA-like"/>
    <property type="match status" value="1"/>
</dbReference>
<protein>
    <submittedName>
        <fullName evidence="4">Helix-turn-helix domain-containing protein</fullName>
    </submittedName>
</protein>
<dbReference type="InterPro" id="IPR015927">
    <property type="entry name" value="Peptidase_S24_S26A/B/C"/>
</dbReference>
<dbReference type="EMBL" id="WSFA01000021">
    <property type="protein sequence ID" value="NDL39266.1"/>
    <property type="molecule type" value="Genomic_DNA"/>
</dbReference>
<dbReference type="PANTHER" id="PTHR40661:SF3">
    <property type="entry name" value="FELS-1 PROPHAGE TRANSCRIPTIONAL REGULATOR"/>
    <property type="match status" value="1"/>
</dbReference>
<sequence length="229" mass="25343">MKIGEKIRKLRQAKKMTLLDLATAIDSDVGNLSRLERGKQGYSDSILHKIAEALSVPVAELFSSDDVLGTVNKVSPNSQTGSKESGMYKVDVLDVSASAGFGSAINDVIEVIRSIEYTARYANTIFGGRPEGSVALINVRGDSMEGTIESGDLIFVDTNITFFDGDGIYVFYFNGDLYVKRLQKVKFELKVISDNNRYETWSITKDECKMLHIEGKVLVSQSQQIRRHG</sequence>
<dbReference type="InterPro" id="IPR039418">
    <property type="entry name" value="LexA-like"/>
</dbReference>
<gene>
    <name evidence="4" type="ORF">GPY51_10920</name>
</gene>
<accession>A0A6L9JNK3</accession>
<dbReference type="CDD" id="cd00093">
    <property type="entry name" value="HTH_XRE"/>
    <property type="match status" value="1"/>
</dbReference>